<gene>
    <name evidence="1" type="ORF">SISNIDRAFT_465704</name>
</gene>
<dbReference type="STRING" id="1314777.A0A164VIE2"/>
<dbReference type="Proteomes" id="UP000076722">
    <property type="component" value="Unassembled WGS sequence"/>
</dbReference>
<name>A0A164VIE2_9AGAM</name>
<organism evidence="1 2">
    <name type="scientific">Sistotremastrum niveocremeum HHB9708</name>
    <dbReference type="NCBI Taxonomy" id="1314777"/>
    <lineage>
        <taxon>Eukaryota</taxon>
        <taxon>Fungi</taxon>
        <taxon>Dikarya</taxon>
        <taxon>Basidiomycota</taxon>
        <taxon>Agaricomycotina</taxon>
        <taxon>Agaricomycetes</taxon>
        <taxon>Sistotremastrales</taxon>
        <taxon>Sistotremastraceae</taxon>
        <taxon>Sertulicium</taxon>
        <taxon>Sertulicium niveocremeum</taxon>
    </lineage>
</organism>
<sequence length="477" mass="54191">MRLSTHTRRKTIFILLGATTSLLLLATLHKDVRARLPALAYPESAKDDGDMIVWSGGDLPGPPPTYERLIAAEKALPQHNLDLPYPEGRNGRYVKFTNQIKGLGWNNVMNEVLLCSHLAWRAKRAYVFQDYVWKVDYYPWRTPNWPWPRMPLTALIAGPTAGGPWTADDLTPRSVREDHWEKVCPPEDTEIIDSDVAKGPIRDAPGNEVMDHWVKLLTESTKRCVEVVPTLSGGDMFPQTFDLWLMGSSRLTYLWPEISQSPISRLLETSPLVNSAVDRNEHLFLPKGSRPSFDYDPYSHMMAIHLRRGDFHEACTRLANYNSTFYGWNLLPELLDPFTPPGGDWEMGANTPENIQVYLERCLPTNEYLIKKIHDSKVAWENGGMGRKLDIMFIMTNAKKDWLDEFKKALKASGWTTIISTQDLVLDDEQLGVGMAVDMDIGRRAAAFIGNGWSSLTSNVLHRRLVDGKQPLANRFW</sequence>
<dbReference type="AlphaFoldDB" id="A0A164VIE2"/>
<dbReference type="EMBL" id="KV419405">
    <property type="protein sequence ID" value="KZS94188.1"/>
    <property type="molecule type" value="Genomic_DNA"/>
</dbReference>
<evidence type="ECO:0000313" key="1">
    <source>
        <dbReference type="EMBL" id="KZS94188.1"/>
    </source>
</evidence>
<proteinExistence type="predicted"/>
<dbReference type="OrthoDB" id="2559662at2759"/>
<dbReference type="Gene3D" id="3.40.50.11350">
    <property type="match status" value="1"/>
</dbReference>
<evidence type="ECO:0000313" key="2">
    <source>
        <dbReference type="Proteomes" id="UP000076722"/>
    </source>
</evidence>
<dbReference type="CDD" id="cd11296">
    <property type="entry name" value="O-FucT_like"/>
    <property type="match status" value="1"/>
</dbReference>
<reference evidence="1 2" key="1">
    <citation type="journal article" date="2016" name="Mol. Biol. Evol.">
        <title>Comparative Genomics of Early-Diverging Mushroom-Forming Fungi Provides Insights into the Origins of Lignocellulose Decay Capabilities.</title>
        <authorList>
            <person name="Nagy L.G."/>
            <person name="Riley R."/>
            <person name="Tritt A."/>
            <person name="Adam C."/>
            <person name="Daum C."/>
            <person name="Floudas D."/>
            <person name="Sun H."/>
            <person name="Yadav J.S."/>
            <person name="Pangilinan J."/>
            <person name="Larsson K.H."/>
            <person name="Matsuura K."/>
            <person name="Barry K."/>
            <person name="Labutti K."/>
            <person name="Kuo R."/>
            <person name="Ohm R.A."/>
            <person name="Bhattacharya S.S."/>
            <person name="Shirouzu T."/>
            <person name="Yoshinaga Y."/>
            <person name="Martin F.M."/>
            <person name="Grigoriev I.V."/>
            <person name="Hibbett D.S."/>
        </authorList>
    </citation>
    <scope>NUCLEOTIDE SEQUENCE [LARGE SCALE GENOMIC DNA]</scope>
    <source>
        <strain evidence="1 2">HHB9708</strain>
    </source>
</reference>
<accession>A0A164VIE2</accession>
<protein>
    <submittedName>
        <fullName evidence="1">Uncharacterized protein</fullName>
    </submittedName>
</protein>
<keyword evidence="2" id="KW-1185">Reference proteome</keyword>